<dbReference type="InterPro" id="IPR001525">
    <property type="entry name" value="C5_MeTfrase"/>
</dbReference>
<dbReference type="PANTHER" id="PTHR10629:SF52">
    <property type="entry name" value="DNA (CYTOSINE-5)-METHYLTRANSFERASE 1"/>
    <property type="match status" value="1"/>
</dbReference>
<keyword evidence="5" id="KW-0680">Restriction system</keyword>
<proteinExistence type="inferred from homology"/>
<gene>
    <name evidence="7" type="ORF">PSN13_06522</name>
</gene>
<dbReference type="Proteomes" id="UP000249419">
    <property type="component" value="Unassembled WGS sequence"/>
</dbReference>
<organism evidence="7 8">
    <name type="scientific">Micromonospora saelicesensis</name>
    <dbReference type="NCBI Taxonomy" id="285676"/>
    <lineage>
        <taxon>Bacteria</taxon>
        <taxon>Bacillati</taxon>
        <taxon>Actinomycetota</taxon>
        <taxon>Actinomycetes</taxon>
        <taxon>Micromonosporales</taxon>
        <taxon>Micromonosporaceae</taxon>
        <taxon>Micromonospora</taxon>
    </lineage>
</organism>
<accession>A0A328NIY3</accession>
<dbReference type="PANTHER" id="PTHR10629">
    <property type="entry name" value="CYTOSINE-SPECIFIC METHYLTRANSFERASE"/>
    <property type="match status" value="1"/>
</dbReference>
<dbReference type="RefSeq" id="WP_112678877.1">
    <property type="nucleotide sequence ID" value="NZ_PYAG01000041.1"/>
</dbReference>
<comment type="similarity">
    <text evidence="6">Belongs to the class I-like SAM-binding methyltransferase superfamily. C5-methyltransferase family.</text>
</comment>
<dbReference type="SUPFAM" id="SSF53335">
    <property type="entry name" value="S-adenosyl-L-methionine-dependent methyltransferases"/>
    <property type="match status" value="1"/>
</dbReference>
<dbReference type="Gene3D" id="3.90.120.10">
    <property type="entry name" value="DNA Methylase, subunit A, domain 2"/>
    <property type="match status" value="1"/>
</dbReference>
<dbReference type="GO" id="GO:0032259">
    <property type="term" value="P:methylation"/>
    <property type="evidence" value="ECO:0007669"/>
    <property type="project" value="UniProtKB-KW"/>
</dbReference>
<comment type="caution">
    <text evidence="7">The sequence shown here is derived from an EMBL/GenBank/DDBJ whole genome shotgun (WGS) entry which is preliminary data.</text>
</comment>
<dbReference type="EC" id="2.1.1.37" evidence="1"/>
<dbReference type="AlphaFoldDB" id="A0A328NIY3"/>
<evidence type="ECO:0000256" key="6">
    <source>
        <dbReference type="PROSITE-ProRule" id="PRU01016"/>
    </source>
</evidence>
<dbReference type="GO" id="GO:0003886">
    <property type="term" value="F:DNA (cytosine-5-)-methyltransferase activity"/>
    <property type="evidence" value="ECO:0007669"/>
    <property type="project" value="UniProtKB-EC"/>
</dbReference>
<dbReference type="GO" id="GO:0044027">
    <property type="term" value="P:negative regulation of gene expression via chromosomal CpG island methylation"/>
    <property type="evidence" value="ECO:0007669"/>
    <property type="project" value="TreeGrafter"/>
</dbReference>
<evidence type="ECO:0000256" key="5">
    <source>
        <dbReference type="ARBA" id="ARBA00022747"/>
    </source>
</evidence>
<name>A0A328NIY3_9ACTN</name>
<dbReference type="GO" id="GO:0003677">
    <property type="term" value="F:DNA binding"/>
    <property type="evidence" value="ECO:0007669"/>
    <property type="project" value="TreeGrafter"/>
</dbReference>
<sequence>MIVDGYAGAGGWDEGARQLGLTDIVGFDNWFDACRTAKAAGHARICTDVATYPTAPFRGRVQGAMLSPPCGPFSRAGKQLGLLDRPQVHRLVDRMAAGDDRWQDMTWEDERSHHAAQPVRWVRDLMPEWVALEQVPEVAPLWSHIGEVYRGWGYNVWTGKLCAADYGVPQTRERAVLIASRVRRVHQPVATHYDPSHGMSLFGRPWVTIAEALGWDGVDRPARTITGNRAPRWAYDQANSYSTGWTLTHGPQANASVRTADQPAATIVCSRPGNLRWTGDEGTRQVGHAEAAILQGFRADYPWHGNKTSRFHQIANAVPPGLAAAVIAVASGLPAAARLDVAA</sequence>
<evidence type="ECO:0000256" key="1">
    <source>
        <dbReference type="ARBA" id="ARBA00011975"/>
    </source>
</evidence>
<dbReference type="InterPro" id="IPR050390">
    <property type="entry name" value="C5-Methyltransferase"/>
</dbReference>
<keyword evidence="2 6" id="KW-0489">Methyltransferase</keyword>
<dbReference type="EMBL" id="PYAG01000041">
    <property type="protein sequence ID" value="RAO26494.1"/>
    <property type="molecule type" value="Genomic_DNA"/>
</dbReference>
<evidence type="ECO:0000313" key="8">
    <source>
        <dbReference type="Proteomes" id="UP000249419"/>
    </source>
</evidence>
<protein>
    <recommendedName>
        <fullName evidence="1">DNA (cytosine-5-)-methyltransferase</fullName>
        <ecNumber evidence="1">2.1.1.37</ecNumber>
    </recommendedName>
</protein>
<keyword evidence="3 6" id="KW-0808">Transferase</keyword>
<dbReference type="GO" id="GO:0009307">
    <property type="term" value="P:DNA restriction-modification system"/>
    <property type="evidence" value="ECO:0007669"/>
    <property type="project" value="UniProtKB-KW"/>
</dbReference>
<dbReference type="Pfam" id="PF00145">
    <property type="entry name" value="DNA_methylase"/>
    <property type="match status" value="2"/>
</dbReference>
<evidence type="ECO:0000256" key="3">
    <source>
        <dbReference type="ARBA" id="ARBA00022679"/>
    </source>
</evidence>
<reference evidence="7 8" key="1">
    <citation type="submission" date="2018-03" db="EMBL/GenBank/DDBJ databases">
        <title>Defining the species Micromonospora saelicesensis and Micromonospora noduli under the framework of genomics.</title>
        <authorList>
            <person name="Riesco R."/>
            <person name="Trujillo M.E."/>
        </authorList>
    </citation>
    <scope>NUCLEOTIDE SEQUENCE [LARGE SCALE GENOMIC DNA]</scope>
    <source>
        <strain evidence="7 8">PSN13</strain>
    </source>
</reference>
<dbReference type="Gene3D" id="3.40.50.150">
    <property type="entry name" value="Vaccinia Virus protein VP39"/>
    <property type="match status" value="1"/>
</dbReference>
<dbReference type="PRINTS" id="PR00105">
    <property type="entry name" value="C5METTRFRASE"/>
</dbReference>
<dbReference type="InterPro" id="IPR029063">
    <property type="entry name" value="SAM-dependent_MTases_sf"/>
</dbReference>
<feature type="active site" evidence="6">
    <location>
        <position position="70"/>
    </location>
</feature>
<evidence type="ECO:0000256" key="2">
    <source>
        <dbReference type="ARBA" id="ARBA00022603"/>
    </source>
</evidence>
<dbReference type="PROSITE" id="PS51679">
    <property type="entry name" value="SAM_MT_C5"/>
    <property type="match status" value="1"/>
</dbReference>
<keyword evidence="4 6" id="KW-0949">S-adenosyl-L-methionine</keyword>
<evidence type="ECO:0000313" key="7">
    <source>
        <dbReference type="EMBL" id="RAO26494.1"/>
    </source>
</evidence>
<evidence type="ECO:0000256" key="4">
    <source>
        <dbReference type="ARBA" id="ARBA00022691"/>
    </source>
</evidence>